<dbReference type="PANTHER" id="PTHR34001:SF3">
    <property type="entry name" value="BLL7405 PROTEIN"/>
    <property type="match status" value="1"/>
</dbReference>
<comment type="caution">
    <text evidence="8">The sequence shown here is derived from an EMBL/GenBank/DDBJ whole genome shotgun (WGS) entry which is preliminary data.</text>
</comment>
<evidence type="ECO:0000256" key="3">
    <source>
        <dbReference type="ARBA" id="ARBA00023136"/>
    </source>
</evidence>
<evidence type="ECO:0000256" key="6">
    <source>
        <dbReference type="SAM" id="SignalP"/>
    </source>
</evidence>
<protein>
    <submittedName>
        <fullName evidence="8">Porin family protein</fullName>
    </submittedName>
</protein>
<dbReference type="EMBL" id="JAFCJH010000005">
    <property type="protein sequence ID" value="MBR0795170.1"/>
    <property type="molecule type" value="Genomic_DNA"/>
</dbReference>
<comment type="similarity">
    <text evidence="5">Belongs to the Omp25/RopB family.</text>
</comment>
<keyword evidence="9" id="KW-1185">Reference proteome</keyword>
<dbReference type="SUPFAM" id="SSF56925">
    <property type="entry name" value="OMPA-like"/>
    <property type="match status" value="1"/>
</dbReference>
<keyword evidence="4" id="KW-0998">Cell outer membrane</keyword>
<dbReference type="InterPro" id="IPR027385">
    <property type="entry name" value="Beta-barrel_OMP"/>
</dbReference>
<comment type="subcellular location">
    <subcellularLocation>
        <location evidence="1">Cell outer membrane</location>
    </subcellularLocation>
</comment>
<evidence type="ECO:0000313" key="9">
    <source>
        <dbReference type="Proteomes" id="UP001315278"/>
    </source>
</evidence>
<evidence type="ECO:0000259" key="7">
    <source>
        <dbReference type="Pfam" id="PF13505"/>
    </source>
</evidence>
<dbReference type="RefSeq" id="WP_212392527.1">
    <property type="nucleotide sequence ID" value="NZ_JAFCJH010000005.1"/>
</dbReference>
<dbReference type="PANTHER" id="PTHR34001">
    <property type="entry name" value="BLL7405 PROTEIN"/>
    <property type="match status" value="1"/>
</dbReference>
<dbReference type="Pfam" id="PF13505">
    <property type="entry name" value="OMP_b-brl"/>
    <property type="match status" value="1"/>
</dbReference>
<gene>
    <name evidence="8" type="ORF">JQ615_07210</name>
</gene>
<evidence type="ECO:0000313" key="8">
    <source>
        <dbReference type="EMBL" id="MBR0795170.1"/>
    </source>
</evidence>
<keyword evidence="3" id="KW-0472">Membrane</keyword>
<dbReference type="InterPro" id="IPR051692">
    <property type="entry name" value="OMP-like"/>
</dbReference>
<evidence type="ECO:0000256" key="5">
    <source>
        <dbReference type="ARBA" id="ARBA00038306"/>
    </source>
</evidence>
<feature type="signal peptide" evidence="6">
    <location>
        <begin position="1"/>
        <end position="20"/>
    </location>
</feature>
<feature type="domain" description="Outer membrane protein beta-barrel" evidence="7">
    <location>
        <begin position="11"/>
        <end position="226"/>
    </location>
</feature>
<sequence length="256" mass="26857">MKRILLSVAGLAAIGTPAFAADLAPRSYVPTKAPPMVSPAYDWSGFYVGINGGGGWNRNCWSNTSFFGTAVIPSAAEGCGTGSGGTVGGQIGYRWQSASWVFGVEAQGNWANLSGSSTSLVFPNISNQSNVDSFGLFTGQIGYAWNNVLLYVKGGAAVTGNQYSSWSIPTGAELSSANDTRWGGTVGVGFEYGFAPDWSVALEYDHLFMGTDNVAFTGVTAANLGVNTRNEDIGQDIDLVTARINYRFGATGISKY</sequence>
<dbReference type="InterPro" id="IPR011250">
    <property type="entry name" value="OMP/PagP_B-barrel"/>
</dbReference>
<reference evidence="9" key="1">
    <citation type="journal article" date="2021" name="ISME J.">
        <title>Evolutionary origin and ecological implication of a unique nif island in free-living Bradyrhizobium lineages.</title>
        <authorList>
            <person name="Tao J."/>
        </authorList>
    </citation>
    <scope>NUCLEOTIDE SEQUENCE [LARGE SCALE GENOMIC DNA]</scope>
    <source>
        <strain evidence="9">SZCCT0434</strain>
    </source>
</reference>
<evidence type="ECO:0000256" key="1">
    <source>
        <dbReference type="ARBA" id="ARBA00004442"/>
    </source>
</evidence>
<feature type="chain" id="PRO_5047212346" evidence="6">
    <location>
        <begin position="21"/>
        <end position="256"/>
    </location>
</feature>
<evidence type="ECO:0000256" key="4">
    <source>
        <dbReference type="ARBA" id="ARBA00023237"/>
    </source>
</evidence>
<accession>A0ABS5FEF5</accession>
<dbReference type="Proteomes" id="UP001315278">
    <property type="component" value="Unassembled WGS sequence"/>
</dbReference>
<organism evidence="8 9">
    <name type="scientific">Bradyrhizobium jicamae</name>
    <dbReference type="NCBI Taxonomy" id="280332"/>
    <lineage>
        <taxon>Bacteria</taxon>
        <taxon>Pseudomonadati</taxon>
        <taxon>Pseudomonadota</taxon>
        <taxon>Alphaproteobacteria</taxon>
        <taxon>Hyphomicrobiales</taxon>
        <taxon>Nitrobacteraceae</taxon>
        <taxon>Bradyrhizobium</taxon>
    </lineage>
</organism>
<name>A0ABS5FEF5_9BRAD</name>
<evidence type="ECO:0000256" key="2">
    <source>
        <dbReference type="ARBA" id="ARBA00022729"/>
    </source>
</evidence>
<dbReference type="Gene3D" id="2.40.160.20">
    <property type="match status" value="1"/>
</dbReference>
<proteinExistence type="inferred from homology"/>
<keyword evidence="2 6" id="KW-0732">Signal</keyword>